<organism evidence="2 3">
    <name type="scientific">Vanrija pseudolonga</name>
    <dbReference type="NCBI Taxonomy" id="143232"/>
    <lineage>
        <taxon>Eukaryota</taxon>
        <taxon>Fungi</taxon>
        <taxon>Dikarya</taxon>
        <taxon>Basidiomycota</taxon>
        <taxon>Agaricomycotina</taxon>
        <taxon>Tremellomycetes</taxon>
        <taxon>Trichosporonales</taxon>
        <taxon>Trichosporonaceae</taxon>
        <taxon>Vanrija</taxon>
    </lineage>
</organism>
<accession>A0AAF0Y7B4</accession>
<dbReference type="GeneID" id="87807462"/>
<feature type="compositionally biased region" description="Polar residues" evidence="1">
    <location>
        <begin position="149"/>
        <end position="172"/>
    </location>
</feature>
<feature type="region of interest" description="Disordered" evidence="1">
    <location>
        <begin position="1"/>
        <end position="109"/>
    </location>
</feature>
<reference evidence="2" key="1">
    <citation type="submission" date="2023-10" db="EMBL/GenBank/DDBJ databases">
        <authorList>
            <person name="Noh H."/>
        </authorList>
    </citation>
    <scope>NUCLEOTIDE SEQUENCE</scope>
    <source>
        <strain evidence="2">DUCC4014</strain>
    </source>
</reference>
<dbReference type="Proteomes" id="UP000827549">
    <property type="component" value="Chromosome 3"/>
</dbReference>
<feature type="region of interest" description="Disordered" evidence="1">
    <location>
        <begin position="193"/>
        <end position="245"/>
    </location>
</feature>
<feature type="compositionally biased region" description="Polar residues" evidence="1">
    <location>
        <begin position="57"/>
        <end position="90"/>
    </location>
</feature>
<evidence type="ECO:0000313" key="2">
    <source>
        <dbReference type="EMBL" id="WOO80702.1"/>
    </source>
</evidence>
<keyword evidence="3" id="KW-1185">Reference proteome</keyword>
<name>A0AAF0Y7B4_9TREE</name>
<feature type="compositionally biased region" description="Polar residues" evidence="1">
    <location>
        <begin position="555"/>
        <end position="567"/>
    </location>
</feature>
<feature type="region of interest" description="Disordered" evidence="1">
    <location>
        <begin position="286"/>
        <end position="339"/>
    </location>
</feature>
<dbReference type="RefSeq" id="XP_062626734.1">
    <property type="nucleotide sequence ID" value="XM_062770751.1"/>
</dbReference>
<feature type="region of interest" description="Disordered" evidence="1">
    <location>
        <begin position="392"/>
        <end position="425"/>
    </location>
</feature>
<feature type="region of interest" description="Disordered" evidence="1">
    <location>
        <begin position="476"/>
        <end position="594"/>
    </location>
</feature>
<protein>
    <submittedName>
        <fullName evidence="2">Uncharacterized protein</fullName>
    </submittedName>
</protein>
<feature type="region of interest" description="Disordered" evidence="1">
    <location>
        <begin position="147"/>
        <end position="178"/>
    </location>
</feature>
<sequence length="613" mass="65920">MQGSPCSPTPRSGPVRALIPSNVGSPPRQGRATSSTDRRRHIVTAAGLQAWRRQPAPSRSSSLGMGMQSTPGRTYGSSKPSKSIGTQSTPAKADDGQSSTSVSSASASAVRRIRPLGDLAHFDTTSSIESMPPSSLPSAFRRIEGIARPSSQFHSSRSRTVNSSIHSFTTESNHSEVTEYHDQTVPLNDAYLTTSAGHSQPTRYSHAGSSQHSTSRGRTPSNRGTAIKPTKTKETKKRMRGSPLDDVSDYSFFERPVPLQDDSVLTPTAAKLLLSRPTRLESLLFQPSPTPQVADPVTPPRRLQPARRRAPSIGGAWDTGVGREVPLSGPTSPSPVRATLMTPEGIPDVLEFPSSLRKAKKGRHSNSWDDVGGRVELPELDHEVAERRVPEDLLQSPDHIASDCSNQEAPSETRASDHAGADVSWDEGIVNDAAFAEEDRNATDNDESLNLTVPMWHDPWGFGYMQEWVRGRQPQVYKASSDPPTPHKRALSPITFSPSPSASSAEPGTGESGEAEGSPSPTLPARRGRRRHKAGRSWRGSPALARMTGKRRRTSSAPSGPNRNNSVDSDHAPRFDHSDSSDVSATSLPPPAASLAAREVLRTISVVADSTYP</sequence>
<dbReference type="AlphaFoldDB" id="A0AAF0Y7B4"/>
<dbReference type="EMBL" id="CP086716">
    <property type="protein sequence ID" value="WOO80702.1"/>
    <property type="molecule type" value="Genomic_DNA"/>
</dbReference>
<feature type="compositionally biased region" description="Polar residues" evidence="1">
    <location>
        <begin position="193"/>
        <end position="224"/>
    </location>
</feature>
<feature type="compositionally biased region" description="Basic and acidic residues" evidence="1">
    <location>
        <begin position="568"/>
        <end position="580"/>
    </location>
</feature>
<proteinExistence type="predicted"/>
<evidence type="ECO:0000313" key="3">
    <source>
        <dbReference type="Proteomes" id="UP000827549"/>
    </source>
</evidence>
<evidence type="ECO:0000256" key="1">
    <source>
        <dbReference type="SAM" id="MobiDB-lite"/>
    </source>
</evidence>
<feature type="compositionally biased region" description="Basic residues" evidence="1">
    <location>
        <begin position="526"/>
        <end position="536"/>
    </location>
</feature>
<gene>
    <name evidence="2" type="primary">QDR3_1</name>
    <name evidence="2" type="ORF">LOC62_03G004223</name>
</gene>
<feature type="compositionally biased region" description="Low complexity" evidence="1">
    <location>
        <begin position="98"/>
        <end position="109"/>
    </location>
</feature>
<feature type="compositionally biased region" description="Polar residues" evidence="1">
    <location>
        <begin position="1"/>
        <end position="10"/>
    </location>
</feature>